<reference evidence="1 2" key="1">
    <citation type="journal article" date="2019" name="Int. J. Syst. Evol. Microbiol.">
        <title>The Global Catalogue of Microorganisms (GCM) 10K type strain sequencing project: providing services to taxonomists for standard genome sequencing and annotation.</title>
        <authorList>
            <consortium name="The Broad Institute Genomics Platform"/>
            <consortium name="The Broad Institute Genome Sequencing Center for Infectious Disease"/>
            <person name="Wu L."/>
            <person name="Ma J."/>
        </authorList>
    </citation>
    <scope>NUCLEOTIDE SEQUENCE [LARGE SCALE GENOMIC DNA]</scope>
    <source>
        <strain evidence="1 2">JCM 15421</strain>
    </source>
</reference>
<dbReference type="EMBL" id="BAAAEU010000024">
    <property type="protein sequence ID" value="GAA0722122.1"/>
    <property type="molecule type" value="Genomic_DNA"/>
</dbReference>
<comment type="caution">
    <text evidence="1">The sequence shown here is derived from an EMBL/GenBank/DDBJ whole genome shotgun (WGS) entry which is preliminary data.</text>
</comment>
<sequence length="444" mass="48927">MPEPVRIVRGFMKILFTPYSGGAIAHIARLLAIADALKARGHDILFTTSTSKKVFVERSGHAVHGEGHADVNLNDEHDQSLSYFANNRDLFMSWLGDEIDAATAFRPDVIVSSPSFFGPTASLKLGIPQVSVINAQWLPEFKGLLGLSLAGDGLDHRIMRTLARPLFERKFSAKYLPEIRAFYQRLGIDERPHDRADVNRRTAVLVPSVAAFEPIGRSGRNDLHFVGPLFWSGFERVRFEPAELFADLSKPFVYVSLGGSIYRKQSYLDLIDALAARTDWNVLLTLGPNFPRADFTADRDNFVIQSLTPGLKACMHADIVVGTGSHGTAMQALWHGKPVVAIPHNIDQATIASRLVELGLGLNLNPIGLRDFSDRQRYFDKAVSIPWRDVLDQTARALGDDALRARARDFSTTLRGAGDPPAVAADLVEHYATRSVGPAPAKQR</sequence>
<dbReference type="Proteomes" id="UP001501523">
    <property type="component" value="Unassembled WGS sequence"/>
</dbReference>
<gene>
    <name evidence="1" type="ORF">GCM10009105_33050</name>
</gene>
<dbReference type="PANTHER" id="PTHR21015:SF22">
    <property type="entry name" value="GLYCOSYLTRANSFERASE"/>
    <property type="match status" value="1"/>
</dbReference>
<keyword evidence="2" id="KW-1185">Reference proteome</keyword>
<evidence type="ECO:0000313" key="2">
    <source>
        <dbReference type="Proteomes" id="UP001501523"/>
    </source>
</evidence>
<proteinExistence type="predicted"/>
<dbReference type="CDD" id="cd03784">
    <property type="entry name" value="GT1_Gtf-like"/>
    <property type="match status" value="1"/>
</dbReference>
<dbReference type="SUPFAM" id="SSF53756">
    <property type="entry name" value="UDP-Glycosyltransferase/glycogen phosphorylase"/>
    <property type="match status" value="1"/>
</dbReference>
<name>A0ABN1IVH4_9GAMM</name>
<protein>
    <recommendedName>
        <fullName evidence="3">Glycosyltransferase</fullName>
    </recommendedName>
</protein>
<organism evidence="1 2">
    <name type="scientific">Dokdonella soli</name>
    <dbReference type="NCBI Taxonomy" id="529810"/>
    <lineage>
        <taxon>Bacteria</taxon>
        <taxon>Pseudomonadati</taxon>
        <taxon>Pseudomonadota</taxon>
        <taxon>Gammaproteobacteria</taxon>
        <taxon>Lysobacterales</taxon>
        <taxon>Rhodanobacteraceae</taxon>
        <taxon>Dokdonella</taxon>
    </lineage>
</organism>
<evidence type="ECO:0008006" key="3">
    <source>
        <dbReference type="Google" id="ProtNLM"/>
    </source>
</evidence>
<dbReference type="PANTHER" id="PTHR21015">
    <property type="entry name" value="UDP-N-ACETYLGLUCOSAMINE--N-ACETYLMURAMYL-(PENTAPEPTIDE) PYROPHOSPHORYL-UNDECAPRENOL N-ACETYLGLUCOSAMINE TRANSFERASE 1"/>
    <property type="match status" value="1"/>
</dbReference>
<evidence type="ECO:0000313" key="1">
    <source>
        <dbReference type="EMBL" id="GAA0722122.1"/>
    </source>
</evidence>
<dbReference type="InterPro" id="IPR002213">
    <property type="entry name" value="UDP_glucos_trans"/>
</dbReference>
<dbReference type="Gene3D" id="3.40.50.2000">
    <property type="entry name" value="Glycogen Phosphorylase B"/>
    <property type="match status" value="2"/>
</dbReference>
<accession>A0ABN1IVH4</accession>